<dbReference type="EMBL" id="LR699553">
    <property type="protein sequence ID" value="VVD29172.1"/>
    <property type="molecule type" value="Genomic_DNA"/>
</dbReference>
<gene>
    <name evidence="1" type="ORF">PDMSB3_2716</name>
</gene>
<organism evidence="1 2">
    <name type="scientific">Paraburkholderia dioscoreae</name>
    <dbReference type="NCBI Taxonomy" id="2604047"/>
    <lineage>
        <taxon>Bacteria</taxon>
        <taxon>Pseudomonadati</taxon>
        <taxon>Pseudomonadota</taxon>
        <taxon>Betaproteobacteria</taxon>
        <taxon>Burkholderiales</taxon>
        <taxon>Burkholderiaceae</taxon>
        <taxon>Paraburkholderia</taxon>
    </lineage>
</organism>
<evidence type="ECO:0000313" key="1">
    <source>
        <dbReference type="EMBL" id="VVD29172.1"/>
    </source>
</evidence>
<keyword evidence="2" id="KW-1185">Reference proteome</keyword>
<name>A0A5Q4ZEG2_9BURK</name>
<protein>
    <submittedName>
        <fullName evidence="1">Uncharacterized protein</fullName>
    </submittedName>
</protein>
<dbReference type="KEGG" id="pdio:PDMSB3_2716"/>
<accession>A0A5Q4ZEG2</accession>
<sequence>MARPAFEPTKSDRQLVEQLVAFGIPVEEMVVFVCNKAGKPISLPTLRKHFALELKQGRLKANVKVAQSLFKKAIAGDTASTIFWLKTRAGWKESPQALELSGKDGAPIESRTTVVSEDEVRAAVRRIQSEY</sequence>
<reference evidence="1 2" key="1">
    <citation type="submission" date="2019-08" db="EMBL/GenBank/DDBJ databases">
        <authorList>
            <person name="Herpell B J."/>
        </authorList>
    </citation>
    <scope>NUCLEOTIDE SEQUENCE [LARGE SCALE GENOMIC DNA]</scope>
    <source>
        <strain evidence="2">Msb3</strain>
    </source>
</reference>
<dbReference type="RefSeq" id="WP_197740231.1">
    <property type="nucleotide sequence ID" value="NZ_LR699553.1"/>
</dbReference>
<dbReference type="Proteomes" id="UP000325811">
    <property type="component" value="Chromosome I"/>
</dbReference>
<proteinExistence type="predicted"/>
<dbReference type="AlphaFoldDB" id="A0A5Q4ZEG2"/>
<evidence type="ECO:0000313" key="2">
    <source>
        <dbReference type="Proteomes" id="UP000325811"/>
    </source>
</evidence>